<dbReference type="Gene3D" id="3.40.50.620">
    <property type="entry name" value="HUPs"/>
    <property type="match status" value="1"/>
</dbReference>
<dbReference type="RefSeq" id="WP_091974031.1">
    <property type="nucleotide sequence ID" value="NZ_FODF01000002.1"/>
</dbReference>
<feature type="domain" description="Aminotransferase class V" evidence="1">
    <location>
        <begin position="197"/>
        <end position="319"/>
    </location>
</feature>
<dbReference type="AlphaFoldDB" id="A0A1H8FEX0"/>
<dbReference type="OrthoDB" id="3572539at2"/>
<reference evidence="3 4" key="1">
    <citation type="submission" date="2016-10" db="EMBL/GenBank/DDBJ databases">
        <authorList>
            <person name="de Groot N.N."/>
        </authorList>
    </citation>
    <scope>NUCLEOTIDE SEQUENCE [LARGE SCALE GENOMIC DNA]</scope>
    <source>
        <strain evidence="3 4">Calf135</strain>
    </source>
</reference>
<protein>
    <submittedName>
        <fullName evidence="3">MJ0570-related uncharacterized domain-containing protein</fullName>
    </submittedName>
</protein>
<dbReference type="Gene3D" id="3.90.1150.10">
    <property type="entry name" value="Aspartate Aminotransferase, domain 1"/>
    <property type="match status" value="2"/>
</dbReference>
<evidence type="ECO:0000313" key="4">
    <source>
        <dbReference type="Proteomes" id="UP000199512"/>
    </source>
</evidence>
<proteinExistence type="predicted"/>
<gene>
    <name evidence="3" type="ORF">SAMN05216454_102100</name>
</gene>
<feature type="domain" description="Aminotransferase class V" evidence="1">
    <location>
        <begin position="361"/>
        <end position="602"/>
    </location>
</feature>
<sequence length="613" mass="68827">MEFAASFSGGKDSTLAIKRMLDRGHRIVAIIVSGKEDKESSWTHNIKREYFKKAAEIFRCELIFTDTNVEDYEEKFEKALSEAKKLGAQACIFGDIDIVEHIKWNNRRCQNIGIECIHPLLFEDRKSIAKEFISTSIKANIVKIDESTLSEDLIGQVYEQSFIDKLEKLQVDPCGENGEFHTKIDLDSLRKVICKEIYIDNASSSFPKAPNLAKSMSEFIDNESFSINRGTYMKAYKLSSKVIDVRDKMLKFTNSPKGYNCVFGSSATELINLILRGVLKEGDEIIVDDRMHNSTWRTLQYLEKKGINIKVWSSSSDNNNRDKLLISKSRKAEIKSFILGSNENLDSKNSGDDLKDLLEYEYKISDFENLIGDKTKVVFLTLVDNITGFYNRKAIEVGKVCARKNIIFFIDAVQAACEREINVEELKAHAIVVSSHIGLMGPEGLAHLIINNEIAKEIDPLIYGGTGSQSNSPSMPLMIPDKFEAGTMNLPAIIGTGAALDFIDYVGLDKIIEKKHILGKKLREGLSKIENVDARGSGSFCSVIISGQDDAMVAFNLDMINHIMTRVGIQCSPCTHMAEDTFPNGSIRFSIGYFNNKYDIDYIIKSVEENICI</sequence>
<dbReference type="PANTHER" id="PTHR43586:SF4">
    <property type="entry name" value="ISOPENICILLIN N EPIMERASE"/>
    <property type="match status" value="1"/>
</dbReference>
<dbReference type="PANTHER" id="PTHR43586">
    <property type="entry name" value="CYSTEINE DESULFURASE"/>
    <property type="match status" value="1"/>
</dbReference>
<dbReference type="InterPro" id="IPR002761">
    <property type="entry name" value="Diphthami_syn_dom"/>
</dbReference>
<dbReference type="InterPro" id="IPR015421">
    <property type="entry name" value="PyrdxlP-dep_Trfase_major"/>
</dbReference>
<evidence type="ECO:0000259" key="1">
    <source>
        <dbReference type="Pfam" id="PF00266"/>
    </source>
</evidence>
<evidence type="ECO:0000313" key="3">
    <source>
        <dbReference type="EMBL" id="SEN30283.1"/>
    </source>
</evidence>
<dbReference type="SUPFAM" id="SSF52402">
    <property type="entry name" value="Adenine nucleotide alpha hydrolases-like"/>
    <property type="match status" value="1"/>
</dbReference>
<keyword evidence="4" id="KW-1185">Reference proteome</keyword>
<organism evidence="3 4">
    <name type="scientific">Peptostreptococcus russellii</name>
    <dbReference type="NCBI Taxonomy" id="215200"/>
    <lineage>
        <taxon>Bacteria</taxon>
        <taxon>Bacillati</taxon>
        <taxon>Bacillota</taxon>
        <taxon>Clostridia</taxon>
        <taxon>Peptostreptococcales</taxon>
        <taxon>Peptostreptococcaceae</taxon>
        <taxon>Peptostreptococcus</taxon>
    </lineage>
</organism>
<dbReference type="Pfam" id="PF00266">
    <property type="entry name" value="Aminotran_5"/>
    <property type="match status" value="2"/>
</dbReference>
<feature type="domain" description="Diphthamide synthase" evidence="2">
    <location>
        <begin position="1"/>
        <end position="183"/>
    </location>
</feature>
<dbReference type="InterPro" id="IPR015424">
    <property type="entry name" value="PyrdxlP-dep_Trfase"/>
</dbReference>
<dbReference type="STRING" id="215200.SAMN05216454_102100"/>
<accession>A0A1H8FEX0</accession>
<dbReference type="SUPFAM" id="SSF53383">
    <property type="entry name" value="PLP-dependent transferases"/>
    <property type="match status" value="1"/>
</dbReference>
<dbReference type="EMBL" id="FODF01000002">
    <property type="protein sequence ID" value="SEN30283.1"/>
    <property type="molecule type" value="Genomic_DNA"/>
</dbReference>
<dbReference type="InterPro" id="IPR015422">
    <property type="entry name" value="PyrdxlP-dep_Trfase_small"/>
</dbReference>
<dbReference type="InterPro" id="IPR014729">
    <property type="entry name" value="Rossmann-like_a/b/a_fold"/>
</dbReference>
<dbReference type="Proteomes" id="UP000199512">
    <property type="component" value="Unassembled WGS sequence"/>
</dbReference>
<evidence type="ECO:0000259" key="2">
    <source>
        <dbReference type="Pfam" id="PF01902"/>
    </source>
</evidence>
<dbReference type="Gene3D" id="3.90.1490.10">
    <property type="entry name" value="putative n-type atp pyrophosphatase, domain 2"/>
    <property type="match status" value="1"/>
</dbReference>
<name>A0A1H8FEX0_9FIRM</name>
<dbReference type="GO" id="GO:0003824">
    <property type="term" value="F:catalytic activity"/>
    <property type="evidence" value="ECO:0007669"/>
    <property type="project" value="UniProtKB-ARBA"/>
</dbReference>
<dbReference type="InterPro" id="IPR000192">
    <property type="entry name" value="Aminotrans_V_dom"/>
</dbReference>
<dbReference type="Gene3D" id="3.40.640.10">
    <property type="entry name" value="Type I PLP-dependent aspartate aminotransferase-like (Major domain)"/>
    <property type="match status" value="2"/>
</dbReference>
<dbReference type="Pfam" id="PF01902">
    <property type="entry name" value="Diphthami_syn_2"/>
    <property type="match status" value="1"/>
</dbReference>